<keyword evidence="3" id="KW-0813">Transport</keyword>
<dbReference type="AlphaFoldDB" id="A0A7W4YN88"/>
<feature type="transmembrane region" description="Helical" evidence="8">
    <location>
        <begin position="59"/>
        <end position="78"/>
    </location>
</feature>
<feature type="domain" description="Major facilitator superfamily (MFS) profile" evidence="9">
    <location>
        <begin position="24"/>
        <end position="409"/>
    </location>
</feature>
<gene>
    <name evidence="10" type="ORF">FHX49_001474</name>
</gene>
<dbReference type="EMBL" id="JACHWQ010000003">
    <property type="protein sequence ID" value="MBB2975907.1"/>
    <property type="molecule type" value="Genomic_DNA"/>
</dbReference>
<keyword evidence="7 8" id="KW-0472">Membrane</keyword>
<sequence length="412" mass="41921">MSTDTATTPTSPSVTTAAKVSVPVLLVLALLSAIAPFATDLYLPAFPEMVIDLSTTATLVQLTLTAFLLGITLGQLVFGSLSDRFGRMTPLIAGSLLCVAASVVAVFAPTVAVLIVARFVQGLGAAAGMVIGRAIISDVSSGKAAARAFSLMMIVGGVAPVIAPLVGGFLVSPLGWRGILAVVLGLSVLMLASIFVVLKESFPREARAQRRAQIQSGNSPCTELLSRKYIGYTATFGFAFAVMMAYISASPFVYQDMMGMTALQYGLCFGVNALGLVITSAISAHLAATRSVRALLTGGIAALTASTVVFVLIASSGAPAIWLALPLFTAVASLGFVLGNCTSLALAAAPRSAGLGSAFLGALQFGLAAIVSPLVSLGGTMTAMPLAIVMIICAVIASVSLLVARRADKVLS</sequence>
<feature type="transmembrane region" description="Helical" evidence="8">
    <location>
        <begin position="383"/>
        <end position="404"/>
    </location>
</feature>
<feature type="transmembrane region" description="Helical" evidence="8">
    <location>
        <begin position="176"/>
        <end position="198"/>
    </location>
</feature>
<keyword evidence="6 8" id="KW-1133">Transmembrane helix</keyword>
<keyword evidence="5 8" id="KW-0812">Transmembrane</keyword>
<feature type="transmembrane region" description="Helical" evidence="8">
    <location>
        <begin position="261"/>
        <end position="282"/>
    </location>
</feature>
<feature type="transmembrane region" description="Helical" evidence="8">
    <location>
        <begin position="358"/>
        <end position="377"/>
    </location>
</feature>
<accession>A0A7W4YN88</accession>
<evidence type="ECO:0000256" key="2">
    <source>
        <dbReference type="ARBA" id="ARBA00006236"/>
    </source>
</evidence>
<evidence type="ECO:0000256" key="3">
    <source>
        <dbReference type="ARBA" id="ARBA00022448"/>
    </source>
</evidence>
<organism evidence="10 11">
    <name type="scientific">Microbacterium endophyticum</name>
    <dbReference type="NCBI Taxonomy" id="1526412"/>
    <lineage>
        <taxon>Bacteria</taxon>
        <taxon>Bacillati</taxon>
        <taxon>Actinomycetota</taxon>
        <taxon>Actinomycetes</taxon>
        <taxon>Micrococcales</taxon>
        <taxon>Microbacteriaceae</taxon>
        <taxon>Microbacterium</taxon>
    </lineage>
</organism>
<dbReference type="Proteomes" id="UP000529310">
    <property type="component" value="Unassembled WGS sequence"/>
</dbReference>
<dbReference type="SUPFAM" id="SSF103473">
    <property type="entry name" value="MFS general substrate transporter"/>
    <property type="match status" value="1"/>
</dbReference>
<feature type="transmembrane region" description="Helical" evidence="8">
    <location>
        <begin position="90"/>
        <end position="109"/>
    </location>
</feature>
<feature type="transmembrane region" description="Helical" evidence="8">
    <location>
        <begin position="229"/>
        <end position="249"/>
    </location>
</feature>
<evidence type="ECO:0000256" key="1">
    <source>
        <dbReference type="ARBA" id="ARBA00004651"/>
    </source>
</evidence>
<feature type="transmembrane region" description="Helical" evidence="8">
    <location>
        <begin position="294"/>
        <end position="314"/>
    </location>
</feature>
<dbReference type="InterPro" id="IPR004812">
    <property type="entry name" value="Efflux_drug-R_Bcr/CmlA"/>
</dbReference>
<dbReference type="InterPro" id="IPR011701">
    <property type="entry name" value="MFS"/>
</dbReference>
<protein>
    <submittedName>
        <fullName evidence="10">DHA1 family bicyclomycin/chloramphenicol resistance-like MFS transporter</fullName>
    </submittedName>
</protein>
<name>A0A7W4YN88_9MICO</name>
<dbReference type="PROSITE" id="PS50850">
    <property type="entry name" value="MFS"/>
    <property type="match status" value="1"/>
</dbReference>
<keyword evidence="4" id="KW-1003">Cell membrane</keyword>
<evidence type="ECO:0000256" key="5">
    <source>
        <dbReference type="ARBA" id="ARBA00022692"/>
    </source>
</evidence>
<feature type="transmembrane region" description="Helical" evidence="8">
    <location>
        <begin position="115"/>
        <end position="136"/>
    </location>
</feature>
<keyword evidence="11" id="KW-1185">Reference proteome</keyword>
<dbReference type="PANTHER" id="PTHR23502">
    <property type="entry name" value="MAJOR FACILITATOR SUPERFAMILY"/>
    <property type="match status" value="1"/>
</dbReference>
<dbReference type="Gene3D" id="1.20.1720.10">
    <property type="entry name" value="Multidrug resistance protein D"/>
    <property type="match status" value="1"/>
</dbReference>
<comment type="caution">
    <text evidence="10">The sequence shown here is derived from an EMBL/GenBank/DDBJ whole genome shotgun (WGS) entry which is preliminary data.</text>
</comment>
<dbReference type="GO" id="GO:0005886">
    <property type="term" value="C:plasma membrane"/>
    <property type="evidence" value="ECO:0007669"/>
    <property type="project" value="UniProtKB-SubCell"/>
</dbReference>
<dbReference type="InterPro" id="IPR020846">
    <property type="entry name" value="MFS_dom"/>
</dbReference>
<feature type="transmembrane region" description="Helical" evidence="8">
    <location>
        <begin position="148"/>
        <end position="170"/>
    </location>
</feature>
<dbReference type="Pfam" id="PF07690">
    <property type="entry name" value="MFS_1"/>
    <property type="match status" value="1"/>
</dbReference>
<proteinExistence type="inferred from homology"/>
<dbReference type="InterPro" id="IPR036259">
    <property type="entry name" value="MFS_trans_sf"/>
</dbReference>
<dbReference type="PANTHER" id="PTHR23502:SF132">
    <property type="entry name" value="POLYAMINE TRANSPORTER 2-RELATED"/>
    <property type="match status" value="1"/>
</dbReference>
<dbReference type="NCBIfam" id="TIGR00710">
    <property type="entry name" value="efflux_Bcr_CflA"/>
    <property type="match status" value="1"/>
</dbReference>
<reference evidence="10 11" key="1">
    <citation type="submission" date="2020-08" db="EMBL/GenBank/DDBJ databases">
        <title>Sequencing the genomes of 1000 actinobacteria strains.</title>
        <authorList>
            <person name="Klenk H.-P."/>
        </authorList>
    </citation>
    <scope>NUCLEOTIDE SEQUENCE [LARGE SCALE GENOMIC DNA]</scope>
    <source>
        <strain evidence="10 11">DSM 27099</strain>
    </source>
</reference>
<evidence type="ECO:0000256" key="6">
    <source>
        <dbReference type="ARBA" id="ARBA00022989"/>
    </source>
</evidence>
<comment type="subcellular location">
    <subcellularLocation>
        <location evidence="1">Cell membrane</location>
        <topology evidence="1">Multi-pass membrane protein</topology>
    </subcellularLocation>
</comment>
<evidence type="ECO:0000256" key="7">
    <source>
        <dbReference type="ARBA" id="ARBA00023136"/>
    </source>
</evidence>
<dbReference type="GO" id="GO:1990961">
    <property type="term" value="P:xenobiotic detoxification by transmembrane export across the plasma membrane"/>
    <property type="evidence" value="ECO:0007669"/>
    <property type="project" value="InterPro"/>
</dbReference>
<evidence type="ECO:0000313" key="10">
    <source>
        <dbReference type="EMBL" id="MBB2975907.1"/>
    </source>
</evidence>
<feature type="transmembrane region" description="Helical" evidence="8">
    <location>
        <begin position="320"/>
        <end position="346"/>
    </location>
</feature>
<evidence type="ECO:0000256" key="4">
    <source>
        <dbReference type="ARBA" id="ARBA00022475"/>
    </source>
</evidence>
<evidence type="ECO:0000259" key="9">
    <source>
        <dbReference type="PROSITE" id="PS50850"/>
    </source>
</evidence>
<dbReference type="RefSeq" id="WP_165141279.1">
    <property type="nucleotide sequence ID" value="NZ_CP049255.1"/>
</dbReference>
<evidence type="ECO:0000313" key="11">
    <source>
        <dbReference type="Proteomes" id="UP000529310"/>
    </source>
</evidence>
<feature type="transmembrane region" description="Helical" evidence="8">
    <location>
        <begin position="20"/>
        <end position="39"/>
    </location>
</feature>
<evidence type="ECO:0000256" key="8">
    <source>
        <dbReference type="SAM" id="Phobius"/>
    </source>
</evidence>
<dbReference type="GO" id="GO:0042910">
    <property type="term" value="F:xenobiotic transmembrane transporter activity"/>
    <property type="evidence" value="ECO:0007669"/>
    <property type="project" value="InterPro"/>
</dbReference>
<dbReference type="CDD" id="cd17320">
    <property type="entry name" value="MFS_MdfA_MDR_like"/>
    <property type="match status" value="1"/>
</dbReference>
<comment type="similarity">
    <text evidence="2">Belongs to the major facilitator superfamily. Bcr/CmlA family.</text>
</comment>